<accession>A0A2I6S2J1</accession>
<evidence type="ECO:0000313" key="4">
    <source>
        <dbReference type="Proteomes" id="UP000242205"/>
    </source>
</evidence>
<keyword evidence="2" id="KW-0812">Transmembrane</keyword>
<keyword evidence="2" id="KW-1134">Transmembrane beta strand</keyword>
<dbReference type="PANTHER" id="PTHR30203:SF32">
    <property type="entry name" value="CATION EFFLUX SYSTEM PROTEIN CUSC"/>
    <property type="match status" value="1"/>
</dbReference>
<dbReference type="KEGG" id="atw:C0099_00205"/>
<protein>
    <submittedName>
        <fullName evidence="3">Multidrug transporter</fullName>
    </submittedName>
</protein>
<dbReference type="Gene3D" id="2.20.200.10">
    <property type="entry name" value="Outer membrane efflux proteins (OEP)"/>
    <property type="match status" value="1"/>
</dbReference>
<dbReference type="EMBL" id="CP025682">
    <property type="protein sequence ID" value="AUN93491.1"/>
    <property type="molecule type" value="Genomic_DNA"/>
</dbReference>
<reference evidence="3 4" key="1">
    <citation type="submission" date="2018-01" db="EMBL/GenBank/DDBJ databases">
        <authorList>
            <person name="Fu G.-Y."/>
        </authorList>
    </citation>
    <scope>NUCLEOTIDE SEQUENCE [LARGE SCALE GENOMIC DNA]</scope>
    <source>
        <strain evidence="3 4">SY39</strain>
    </source>
</reference>
<keyword evidence="4" id="KW-1185">Reference proteome</keyword>
<dbReference type="NCBIfam" id="TIGR01845">
    <property type="entry name" value="outer_NodT"/>
    <property type="match status" value="1"/>
</dbReference>
<dbReference type="OrthoDB" id="9770517at2"/>
<organism evidence="3 4">
    <name type="scientific">Pseudazoarcus pumilus</name>
    <dbReference type="NCBI Taxonomy" id="2067960"/>
    <lineage>
        <taxon>Bacteria</taxon>
        <taxon>Pseudomonadati</taxon>
        <taxon>Pseudomonadota</taxon>
        <taxon>Betaproteobacteria</taxon>
        <taxon>Rhodocyclales</taxon>
        <taxon>Zoogloeaceae</taxon>
        <taxon>Pseudazoarcus</taxon>
    </lineage>
</organism>
<comment type="similarity">
    <text evidence="1 2">Belongs to the outer membrane factor (OMF) (TC 1.B.17) family.</text>
</comment>
<feature type="chain" id="PRO_5014207549" evidence="2">
    <location>
        <begin position="21"/>
        <end position="464"/>
    </location>
</feature>
<comment type="subcellular location">
    <subcellularLocation>
        <location evidence="2">Cell membrane</location>
        <topology evidence="2">Lipid-anchor</topology>
    </subcellularLocation>
</comment>
<dbReference type="RefSeq" id="WP_102245565.1">
    <property type="nucleotide sequence ID" value="NZ_CP025682.1"/>
</dbReference>
<evidence type="ECO:0000256" key="2">
    <source>
        <dbReference type="RuleBase" id="RU362097"/>
    </source>
</evidence>
<dbReference type="InterPro" id="IPR003423">
    <property type="entry name" value="OMP_efflux"/>
</dbReference>
<dbReference type="SUPFAM" id="SSF56954">
    <property type="entry name" value="Outer membrane efflux proteins (OEP)"/>
    <property type="match status" value="1"/>
</dbReference>
<dbReference type="GO" id="GO:0015562">
    <property type="term" value="F:efflux transmembrane transporter activity"/>
    <property type="evidence" value="ECO:0007669"/>
    <property type="project" value="InterPro"/>
</dbReference>
<dbReference type="PROSITE" id="PS51257">
    <property type="entry name" value="PROKAR_LIPOPROTEIN"/>
    <property type="match status" value="1"/>
</dbReference>
<feature type="signal peptide" evidence="2">
    <location>
        <begin position="1"/>
        <end position="20"/>
    </location>
</feature>
<gene>
    <name evidence="3" type="ORF">C0099_00205</name>
</gene>
<dbReference type="Proteomes" id="UP000242205">
    <property type="component" value="Chromosome"/>
</dbReference>
<keyword evidence="2" id="KW-0472">Membrane</keyword>
<keyword evidence="2" id="KW-0449">Lipoprotein</keyword>
<dbReference type="Gene3D" id="1.20.1600.10">
    <property type="entry name" value="Outer membrane efflux proteins (OEP)"/>
    <property type="match status" value="1"/>
</dbReference>
<dbReference type="InterPro" id="IPR010131">
    <property type="entry name" value="MdtP/NodT-like"/>
</dbReference>
<dbReference type="PANTHER" id="PTHR30203">
    <property type="entry name" value="OUTER MEMBRANE CATION EFFLUX PROTEIN"/>
    <property type="match status" value="1"/>
</dbReference>
<dbReference type="GO" id="GO:0005886">
    <property type="term" value="C:plasma membrane"/>
    <property type="evidence" value="ECO:0007669"/>
    <property type="project" value="UniProtKB-SubCell"/>
</dbReference>
<sequence length="464" mass="50173">MKTPALALLAALIASGCANLAPDHERPEPPVAAEWREAGVASAGLPADQIAWREFFTEPRLRSLIERALADNRDLRTAALDIERARAQYRIRGAERFPSIEAGAGQNAQRVPGDLSQSGQSTINRQYSADIGFTGFELDFFGRIRNLEQQALETFLATTEARRAAQISLVSEVAGTWLSLAADQERLAIARDTLSAQQESFDLTQRSFELGVASALDLNLVRSSLERARADAARYSALVAQGRNALTLVVGGEVPDELLPDGFTEERPTLAELPAGVPSIVLVRRPDILEAEYRLRAANANIGSARAALFPRISLTASAGTASSSLSGLFESGSRTWAFMPAVSIPIFSAGRLQSEVEVSRIDREIAVAQYEKAIQTAFREVADVLAERATLDERLDAQRALVDANSESFRLSEARYKGGVDSYLGVLDAQRQLYAAQLELVGVELADAASLVTLYKVLGGGWK</sequence>
<dbReference type="AlphaFoldDB" id="A0A2I6S2J1"/>
<keyword evidence="2" id="KW-0564">Palmitate</keyword>
<name>A0A2I6S2J1_9RHOO</name>
<keyword evidence="2" id="KW-0732">Signal</keyword>
<evidence type="ECO:0000256" key="1">
    <source>
        <dbReference type="ARBA" id="ARBA00007613"/>
    </source>
</evidence>
<proteinExistence type="inferred from homology"/>
<evidence type="ECO:0000313" key="3">
    <source>
        <dbReference type="EMBL" id="AUN93491.1"/>
    </source>
</evidence>
<dbReference type="Pfam" id="PF02321">
    <property type="entry name" value="OEP"/>
    <property type="match status" value="2"/>
</dbReference>